<protein>
    <submittedName>
        <fullName evidence="2">HDOD domain-containing protein</fullName>
    </submittedName>
</protein>
<dbReference type="Pfam" id="PF08668">
    <property type="entry name" value="HDOD"/>
    <property type="match status" value="1"/>
</dbReference>
<dbReference type="RefSeq" id="WP_191616425.1">
    <property type="nucleotide sequence ID" value="NZ_JACYFG010000007.1"/>
</dbReference>
<dbReference type="InterPro" id="IPR052340">
    <property type="entry name" value="RNase_Y/CdgJ"/>
</dbReference>
<dbReference type="SUPFAM" id="SSF109604">
    <property type="entry name" value="HD-domain/PDEase-like"/>
    <property type="match status" value="1"/>
</dbReference>
<gene>
    <name evidence="2" type="ORF">IEN85_07285</name>
</gene>
<dbReference type="EMBL" id="JACYFG010000007">
    <property type="protein sequence ID" value="MBD5779292.1"/>
    <property type="molecule type" value="Genomic_DNA"/>
</dbReference>
<feature type="domain" description="HDOD" evidence="1">
    <location>
        <begin position="20"/>
        <end position="214"/>
    </location>
</feature>
<reference evidence="2" key="1">
    <citation type="submission" date="2020-09" db="EMBL/GenBank/DDBJ databases">
        <title>Pelagicoccus enzymogenes sp. nov. with an EPS production, isolated from marine sediment.</title>
        <authorList>
            <person name="Feng X."/>
        </authorList>
    </citation>
    <scope>NUCLEOTIDE SEQUENCE</scope>
    <source>
        <strain evidence="2">NFK12</strain>
    </source>
</reference>
<evidence type="ECO:0000259" key="1">
    <source>
        <dbReference type="PROSITE" id="PS51833"/>
    </source>
</evidence>
<name>A0A927IEQ2_9BACT</name>
<organism evidence="2 3">
    <name type="scientific">Pelagicoccus enzymogenes</name>
    <dbReference type="NCBI Taxonomy" id="2773457"/>
    <lineage>
        <taxon>Bacteria</taxon>
        <taxon>Pseudomonadati</taxon>
        <taxon>Verrucomicrobiota</taxon>
        <taxon>Opitutia</taxon>
        <taxon>Puniceicoccales</taxon>
        <taxon>Pelagicoccaceae</taxon>
        <taxon>Pelagicoccus</taxon>
    </lineage>
</organism>
<dbReference type="PANTHER" id="PTHR33525">
    <property type="match status" value="1"/>
</dbReference>
<accession>A0A927IEQ2</accession>
<dbReference type="AlphaFoldDB" id="A0A927IEQ2"/>
<keyword evidence="3" id="KW-1185">Reference proteome</keyword>
<sequence>MIDKTYHITSLEMKAAILKIPAAPEIFVKLGRMLKDKDTQMNDVIRLVEKDPSLVARVFRLCNTPYFNTGEPIDSLEVGINRIGFQELHRIVGVASVAGVFKYWNLAYKVAGDAIWHNALAVGLCMEQLAAANGEDRSDAYTAGLLKSLGKLVIDHCAKSHAKPPIYDHDAGLPLLMWEQDVFGATNSQMVERVMESWGFPERLLVGIRYHYQPDLAPDANRYAYMLNLAGLMAEKIGKPLPGESSYWSEEEESLEAAGISRGQMKSATGASSEKLKLLLKAMGE</sequence>
<comment type="caution">
    <text evidence="2">The sequence shown here is derived from an EMBL/GenBank/DDBJ whole genome shotgun (WGS) entry which is preliminary data.</text>
</comment>
<proteinExistence type="predicted"/>
<dbReference type="PROSITE" id="PS51833">
    <property type="entry name" value="HDOD"/>
    <property type="match status" value="1"/>
</dbReference>
<dbReference type="Proteomes" id="UP000622317">
    <property type="component" value="Unassembled WGS sequence"/>
</dbReference>
<evidence type="ECO:0000313" key="2">
    <source>
        <dbReference type="EMBL" id="MBD5779292.1"/>
    </source>
</evidence>
<dbReference type="PANTHER" id="PTHR33525:SF3">
    <property type="entry name" value="RIBONUCLEASE Y"/>
    <property type="match status" value="1"/>
</dbReference>
<dbReference type="Gene3D" id="1.10.3210.10">
    <property type="entry name" value="Hypothetical protein af1432"/>
    <property type="match status" value="1"/>
</dbReference>
<evidence type="ECO:0000313" key="3">
    <source>
        <dbReference type="Proteomes" id="UP000622317"/>
    </source>
</evidence>
<dbReference type="InterPro" id="IPR013976">
    <property type="entry name" value="HDOD"/>
</dbReference>